<dbReference type="PANTHER" id="PTHR48042">
    <property type="entry name" value="ABC TRANSPORTER G FAMILY MEMBER 11"/>
    <property type="match status" value="1"/>
</dbReference>
<comment type="similarity">
    <text evidence="2">Belongs to the ABC transporter superfamily. ABCG family. Eye pigment precursor importer (TC 3.A.1.204) subfamily.</text>
</comment>
<feature type="region of interest" description="Disordered" evidence="9">
    <location>
        <begin position="339"/>
        <end position="359"/>
    </location>
</feature>
<comment type="subcellular location">
    <subcellularLocation>
        <location evidence="1">Membrane</location>
        <topology evidence="1">Multi-pass membrane protein</topology>
    </subcellularLocation>
</comment>
<dbReference type="InterPro" id="IPR043926">
    <property type="entry name" value="ABCG_dom"/>
</dbReference>
<dbReference type="InterPro" id="IPR052215">
    <property type="entry name" value="Plant_ABCG"/>
</dbReference>
<dbReference type="PROSITE" id="PS00211">
    <property type="entry name" value="ABC_TRANSPORTER_1"/>
    <property type="match status" value="1"/>
</dbReference>
<dbReference type="PANTHER" id="PTHR48042:SF11">
    <property type="entry name" value="ABC TRANSPORTER G FAMILY MEMBER 11"/>
    <property type="match status" value="1"/>
</dbReference>
<evidence type="ECO:0000313" key="12">
    <source>
        <dbReference type="EMBL" id="CAE0663441.1"/>
    </source>
</evidence>
<keyword evidence="7 10" id="KW-1133">Transmembrane helix</keyword>
<keyword evidence="3" id="KW-0813">Transport</keyword>
<reference evidence="12" key="1">
    <citation type="submission" date="2021-01" db="EMBL/GenBank/DDBJ databases">
        <authorList>
            <person name="Corre E."/>
            <person name="Pelletier E."/>
            <person name="Niang G."/>
            <person name="Scheremetjew M."/>
            <person name="Finn R."/>
            <person name="Kale V."/>
            <person name="Holt S."/>
            <person name="Cochrane G."/>
            <person name="Meng A."/>
            <person name="Brown T."/>
            <person name="Cohen L."/>
        </authorList>
    </citation>
    <scope>NUCLEOTIDE SEQUENCE</scope>
    <source>
        <strain evidence="12">CCCM811</strain>
    </source>
</reference>
<dbReference type="SMART" id="SM00382">
    <property type="entry name" value="AAA"/>
    <property type="match status" value="1"/>
</dbReference>
<evidence type="ECO:0000256" key="3">
    <source>
        <dbReference type="ARBA" id="ARBA00022448"/>
    </source>
</evidence>
<evidence type="ECO:0000256" key="4">
    <source>
        <dbReference type="ARBA" id="ARBA00022692"/>
    </source>
</evidence>
<dbReference type="PROSITE" id="PS50893">
    <property type="entry name" value="ABC_TRANSPORTER_2"/>
    <property type="match status" value="1"/>
</dbReference>
<evidence type="ECO:0000259" key="11">
    <source>
        <dbReference type="PROSITE" id="PS50893"/>
    </source>
</evidence>
<dbReference type="Pfam" id="PF19055">
    <property type="entry name" value="ABC2_membrane_7"/>
    <property type="match status" value="1"/>
</dbReference>
<dbReference type="InterPro" id="IPR003439">
    <property type="entry name" value="ABC_transporter-like_ATP-bd"/>
</dbReference>
<evidence type="ECO:0000256" key="7">
    <source>
        <dbReference type="ARBA" id="ARBA00022989"/>
    </source>
</evidence>
<dbReference type="SUPFAM" id="SSF52540">
    <property type="entry name" value="P-loop containing nucleoside triphosphate hydrolases"/>
    <property type="match status" value="1"/>
</dbReference>
<dbReference type="InterPro" id="IPR003593">
    <property type="entry name" value="AAA+_ATPase"/>
</dbReference>
<dbReference type="InterPro" id="IPR017871">
    <property type="entry name" value="ABC_transporter-like_CS"/>
</dbReference>
<dbReference type="GO" id="GO:0140359">
    <property type="term" value="F:ABC-type transporter activity"/>
    <property type="evidence" value="ECO:0007669"/>
    <property type="project" value="InterPro"/>
</dbReference>
<feature type="domain" description="ABC transporter" evidence="11">
    <location>
        <begin position="52"/>
        <end position="294"/>
    </location>
</feature>
<feature type="transmembrane region" description="Helical" evidence="10">
    <location>
        <begin position="402"/>
        <end position="420"/>
    </location>
</feature>
<keyword evidence="5" id="KW-0547">Nucleotide-binding</keyword>
<dbReference type="AlphaFoldDB" id="A0A7S3YVV3"/>
<dbReference type="GO" id="GO:0005524">
    <property type="term" value="F:ATP binding"/>
    <property type="evidence" value="ECO:0007669"/>
    <property type="project" value="UniProtKB-KW"/>
</dbReference>
<gene>
    <name evidence="12" type="ORF">LGLO00237_LOCUS15043</name>
</gene>
<name>A0A7S3YVV3_9EUKA</name>
<proteinExistence type="inferred from homology"/>
<dbReference type="EMBL" id="HBIV01020890">
    <property type="protein sequence ID" value="CAE0663441.1"/>
    <property type="molecule type" value="Transcribed_RNA"/>
</dbReference>
<evidence type="ECO:0000256" key="8">
    <source>
        <dbReference type="ARBA" id="ARBA00023136"/>
    </source>
</evidence>
<evidence type="ECO:0000256" key="5">
    <source>
        <dbReference type="ARBA" id="ARBA00022741"/>
    </source>
</evidence>
<keyword evidence="6" id="KW-0067">ATP-binding</keyword>
<evidence type="ECO:0000256" key="2">
    <source>
        <dbReference type="ARBA" id="ARBA00005814"/>
    </source>
</evidence>
<dbReference type="GO" id="GO:0016020">
    <property type="term" value="C:membrane"/>
    <property type="evidence" value="ECO:0007669"/>
    <property type="project" value="UniProtKB-SubCell"/>
</dbReference>
<protein>
    <recommendedName>
        <fullName evidence="11">ABC transporter domain-containing protein</fullName>
    </recommendedName>
</protein>
<dbReference type="Gene3D" id="3.40.50.300">
    <property type="entry name" value="P-loop containing nucleotide triphosphate hydrolases"/>
    <property type="match status" value="1"/>
</dbReference>
<evidence type="ECO:0000256" key="1">
    <source>
        <dbReference type="ARBA" id="ARBA00004141"/>
    </source>
</evidence>
<evidence type="ECO:0000256" key="6">
    <source>
        <dbReference type="ARBA" id="ARBA00022840"/>
    </source>
</evidence>
<feature type="transmembrane region" description="Helical" evidence="10">
    <location>
        <begin position="432"/>
        <end position="454"/>
    </location>
</feature>
<organism evidence="12">
    <name type="scientific">Lotharella globosa</name>
    <dbReference type="NCBI Taxonomy" id="91324"/>
    <lineage>
        <taxon>Eukaryota</taxon>
        <taxon>Sar</taxon>
        <taxon>Rhizaria</taxon>
        <taxon>Cercozoa</taxon>
        <taxon>Chlorarachniophyceae</taxon>
        <taxon>Lotharella</taxon>
    </lineage>
</organism>
<dbReference type="Pfam" id="PF01061">
    <property type="entry name" value="ABC2_membrane"/>
    <property type="match status" value="1"/>
</dbReference>
<dbReference type="Pfam" id="PF00005">
    <property type="entry name" value="ABC_tran"/>
    <property type="match status" value="1"/>
</dbReference>
<accession>A0A7S3YVV3</accession>
<sequence length="537" mass="59675">MSTVDAKMSTLGDHAKIDHLLKEKPAGVGKITTLAEAKKHDSRLARVKPVRLQWNDITFRVEDHVILQNLNGDVRPGEVCAMMGPSGSGKTTLMDFIAGRIENRSNRELRGEILLNGKRAVGKNKFKRHGVYVAQEESLIGTLTVRETLYFTAKLTMGGKTRQQINDAVEDLVKHLGLAYSADTIVGTVFQKGLSGGQKRRLSVALELLRQPSLLVLDEPTSGLDAASAFSEIEFLKGLASLGHTIIVSIHQPSSEIWALFDKVGFMTGGKAVYFGKAGQDILDYFETAGYPCPTFTNPADHVIKIINRDFPGNKADDVDDLIAKFAQHEAKLHVEKKEAEHNEVREGEEAKVETDTVSGSEKEEYFSGEMERPNWLSRFLALTHRNFLEVTRDPGIYGVRLAMYTMLALLIGLMWLNLGDQKDFSSITSRTSLLFYVAAFMVFMSVAVLPFFIWQRDVFLRERSNRAHGISEYVLAKWVVSIPGVHLIFCVVDSSRHNSPLVLTMCVHSLDFLARSLHHASGRVAGGTERLWSLSG</sequence>
<dbReference type="InterPro" id="IPR013525">
    <property type="entry name" value="ABC2_TM"/>
</dbReference>
<dbReference type="CDD" id="cd03213">
    <property type="entry name" value="ABCG_EPDR"/>
    <property type="match status" value="1"/>
</dbReference>
<dbReference type="GO" id="GO:0016887">
    <property type="term" value="F:ATP hydrolysis activity"/>
    <property type="evidence" value="ECO:0007669"/>
    <property type="project" value="InterPro"/>
</dbReference>
<evidence type="ECO:0000256" key="10">
    <source>
        <dbReference type="SAM" id="Phobius"/>
    </source>
</evidence>
<keyword evidence="4 10" id="KW-0812">Transmembrane</keyword>
<keyword evidence="8 10" id="KW-0472">Membrane</keyword>
<dbReference type="InterPro" id="IPR027417">
    <property type="entry name" value="P-loop_NTPase"/>
</dbReference>
<evidence type="ECO:0000256" key="9">
    <source>
        <dbReference type="SAM" id="MobiDB-lite"/>
    </source>
</evidence>